<dbReference type="STRING" id="253628.A0A0D2B286"/>
<dbReference type="Proteomes" id="UP000053259">
    <property type="component" value="Unassembled WGS sequence"/>
</dbReference>
<dbReference type="HOGENOM" id="CLU_043063_1_1_1"/>
<evidence type="ECO:0000313" key="3">
    <source>
        <dbReference type="Proteomes" id="UP000053259"/>
    </source>
</evidence>
<dbReference type="AlphaFoldDB" id="A0A0D2B286"/>
<dbReference type="RefSeq" id="XP_016215278.1">
    <property type="nucleotide sequence ID" value="XM_016357189.1"/>
</dbReference>
<proteinExistence type="predicted"/>
<dbReference type="VEuPathDB" id="FungiDB:PV09_03922"/>
<evidence type="ECO:0008006" key="4">
    <source>
        <dbReference type="Google" id="ProtNLM"/>
    </source>
</evidence>
<protein>
    <recommendedName>
        <fullName evidence="4">Pex19 protein</fullName>
    </recommendedName>
</protein>
<reference evidence="2 3" key="1">
    <citation type="submission" date="2015-01" db="EMBL/GenBank/DDBJ databases">
        <title>The Genome Sequence of Ochroconis gallopava CBS43764.</title>
        <authorList>
            <consortium name="The Broad Institute Genomics Platform"/>
            <person name="Cuomo C."/>
            <person name="de Hoog S."/>
            <person name="Gorbushina A."/>
            <person name="Stielow B."/>
            <person name="Teixiera M."/>
            <person name="Abouelleil A."/>
            <person name="Chapman S.B."/>
            <person name="Priest M."/>
            <person name="Young S.K."/>
            <person name="Wortman J."/>
            <person name="Nusbaum C."/>
            <person name="Birren B."/>
        </authorList>
    </citation>
    <scope>NUCLEOTIDE SEQUENCE [LARGE SCALE GENOMIC DNA]</scope>
    <source>
        <strain evidence="2 3">CBS 43764</strain>
    </source>
</reference>
<dbReference type="GeneID" id="27311895"/>
<feature type="compositionally biased region" description="Low complexity" evidence="1">
    <location>
        <begin position="170"/>
        <end position="216"/>
    </location>
</feature>
<feature type="compositionally biased region" description="Low complexity" evidence="1">
    <location>
        <begin position="8"/>
        <end position="40"/>
    </location>
</feature>
<dbReference type="PANTHER" id="PTHR12774">
    <property type="entry name" value="PEROXISOMAL BIOGENESIS FACTOR 19"/>
    <property type="match status" value="1"/>
</dbReference>
<gene>
    <name evidence="2" type="ORF">PV09_03922</name>
</gene>
<evidence type="ECO:0000256" key="1">
    <source>
        <dbReference type="SAM" id="MobiDB-lite"/>
    </source>
</evidence>
<name>A0A0D2B286_9PEZI</name>
<dbReference type="PANTHER" id="PTHR12774:SF2">
    <property type="entry name" value="PEROXISOMAL BIOGENESIS FACTOR 19"/>
    <property type="match status" value="1"/>
</dbReference>
<dbReference type="EMBL" id="KN847538">
    <property type="protein sequence ID" value="KIW05409.1"/>
    <property type="molecule type" value="Genomic_DNA"/>
</dbReference>
<feature type="compositionally biased region" description="Acidic residues" evidence="1">
    <location>
        <begin position="59"/>
        <end position="76"/>
    </location>
</feature>
<accession>A0A0D2B286</accession>
<feature type="region of interest" description="Disordered" evidence="1">
    <location>
        <begin position="1"/>
        <end position="115"/>
    </location>
</feature>
<dbReference type="GO" id="GO:0033328">
    <property type="term" value="F:peroxisome membrane targeting sequence binding"/>
    <property type="evidence" value="ECO:0007669"/>
    <property type="project" value="TreeGrafter"/>
</dbReference>
<dbReference type="GO" id="GO:0045046">
    <property type="term" value="P:protein import into peroxisome membrane"/>
    <property type="evidence" value="ECO:0007669"/>
    <property type="project" value="TreeGrafter"/>
</dbReference>
<dbReference type="InterPro" id="IPR038322">
    <property type="entry name" value="Pex19_C_sf"/>
</dbReference>
<dbReference type="GO" id="GO:0005778">
    <property type="term" value="C:peroxisomal membrane"/>
    <property type="evidence" value="ECO:0007669"/>
    <property type="project" value="TreeGrafter"/>
</dbReference>
<feature type="compositionally biased region" description="Low complexity" evidence="1">
    <location>
        <begin position="88"/>
        <end position="113"/>
    </location>
</feature>
<dbReference type="InParanoid" id="A0A0D2B286"/>
<feature type="region of interest" description="Disordered" evidence="1">
    <location>
        <begin position="170"/>
        <end position="248"/>
    </location>
</feature>
<dbReference type="OrthoDB" id="21292at2759"/>
<dbReference type="Gene3D" id="1.20.120.900">
    <property type="entry name" value="Pex19, mPTS binding domain"/>
    <property type="match status" value="1"/>
</dbReference>
<keyword evidence="3" id="KW-1185">Reference proteome</keyword>
<feature type="compositionally biased region" description="Low complexity" evidence="1">
    <location>
        <begin position="232"/>
        <end position="247"/>
    </location>
</feature>
<sequence>MATEQPKEAGPPQESPPSAEAKAAEPEPAAAMTPSAAAAAPPKPAVPDTSPAPASAVEDAPDPDEDDLDDLDDVLDEFAATNLNKANAPTSSGPGRPAPASASSASAPMAGPFPGVGGAGPGGLFADDEEFAKSLQAGMAELLGEFGSNPEMAKQFEDLVKELGEGMGAAAGEMGVPPEVAKNAGATSASATSAPETASRDAGASSASASKGTAHSQPSFEDMIRATMERMSASSAAAADAASRSAANPEEDFLAAMLRELEREGGAGMGSDEDFSQMLMGMMEQLTNKEILYEPMKELHDKFPGWMKENKDKTKKEDWDRYVEQQRLVGEIVAKFEESGYSDGNAQYREYIVERMQQMQAAGSPPPDLVGDMNSAQEALGDLESGCPQQ</sequence>
<dbReference type="InterPro" id="IPR006708">
    <property type="entry name" value="Pex19"/>
</dbReference>
<feature type="region of interest" description="Disordered" evidence="1">
    <location>
        <begin position="358"/>
        <end position="390"/>
    </location>
</feature>
<dbReference type="Pfam" id="PF04614">
    <property type="entry name" value="Pex19"/>
    <property type="match status" value="1"/>
</dbReference>
<evidence type="ECO:0000313" key="2">
    <source>
        <dbReference type="EMBL" id="KIW05409.1"/>
    </source>
</evidence>
<organism evidence="2 3">
    <name type="scientific">Verruconis gallopava</name>
    <dbReference type="NCBI Taxonomy" id="253628"/>
    <lineage>
        <taxon>Eukaryota</taxon>
        <taxon>Fungi</taxon>
        <taxon>Dikarya</taxon>
        <taxon>Ascomycota</taxon>
        <taxon>Pezizomycotina</taxon>
        <taxon>Dothideomycetes</taxon>
        <taxon>Pleosporomycetidae</taxon>
        <taxon>Venturiales</taxon>
        <taxon>Sympoventuriaceae</taxon>
        <taxon>Verruconis</taxon>
    </lineage>
</organism>